<evidence type="ECO:0000256" key="2">
    <source>
        <dbReference type="ARBA" id="ARBA00012581"/>
    </source>
</evidence>
<feature type="domain" description="Ricin B lectin" evidence="8">
    <location>
        <begin position="308"/>
        <end position="430"/>
    </location>
</feature>
<dbReference type="RefSeq" id="WP_180571547.1">
    <property type="nucleotide sequence ID" value="NZ_JACCKB010000102.1"/>
</dbReference>
<dbReference type="CDD" id="cd08586">
    <property type="entry name" value="PI-PLCc_BcPLC_like"/>
    <property type="match status" value="1"/>
</dbReference>
<sequence>MIGFNKIFKKYILYTLTIALGLNIITVYAKVSFSDSTSDVYDNSNWMSKLPDTSLISELSIPGTHDSTTFTTTMIAGAGYVKTQSMDFHAQFKAGIRFLDIRARHSNDSFPIHHGNYYLHKNFADVLRNTNSFLSNNPSEVIFIRLKEESTPDNNSRSFVETFESYMKNVDLGRHVWRGSNKNPSLGELRGKIVILDDFDGSSSYAYIEHSKNDFSIQDNYNPDNGVDKIKSIKKHFADAATDSSNNKYINYLSGYITAIYTPKGLAKQMNSKSHDYIANHLDKRLGFVIADFPGKDLIQDLINANNSRLFNVVSGFNNKCLDIDVASSNVQVWDCSGNTNQQWHYDLQTAQIRSPASNYCLDAAAPGGNLYMSPCHGGANQKWDLLLSGEIKDRAHGQCIDLYQFNDSNGANVKMHECNNLKNQKWYAGKGYKKITGYNNKCLDVDENSSNVQMWDCSGWPNQRWTYNMLTGEIKSGANDKCLDASSNGNVYMYKCHGGDNQRWDILPTTEIRSRANRQCLDLFEFNDSDGANVQMYNCNNRKNQRWAWKQ</sequence>
<evidence type="ECO:0000256" key="5">
    <source>
        <dbReference type="ARBA" id="ARBA00030782"/>
    </source>
</evidence>
<keyword evidence="6" id="KW-0812">Transmembrane</keyword>
<dbReference type="InterPro" id="IPR035992">
    <property type="entry name" value="Ricin_B-like_lectins"/>
</dbReference>
<dbReference type="InterPro" id="IPR000772">
    <property type="entry name" value="Ricin_B_lectin"/>
</dbReference>
<dbReference type="GO" id="GO:0006629">
    <property type="term" value="P:lipid metabolic process"/>
    <property type="evidence" value="ECO:0007669"/>
    <property type="project" value="InterPro"/>
</dbReference>
<dbReference type="GO" id="GO:0004436">
    <property type="term" value="F:phosphatidylinositol diacylglycerol-lyase activity"/>
    <property type="evidence" value="ECO:0007669"/>
    <property type="project" value="UniProtKB-EC"/>
</dbReference>
<dbReference type="CDD" id="cd00161">
    <property type="entry name" value="beta-trefoil_Ricin-like"/>
    <property type="match status" value="2"/>
</dbReference>
<reference evidence="9 10" key="1">
    <citation type="submission" date="2020-07" db="EMBL/GenBank/DDBJ databases">
        <title>Endozoicomonas sp. nov., isolated from sediment.</title>
        <authorList>
            <person name="Gu T."/>
        </authorList>
    </citation>
    <scope>NUCLEOTIDE SEQUENCE [LARGE SCALE GENOMIC DNA]</scope>
    <source>
        <strain evidence="9 10">SM1973</strain>
    </source>
</reference>
<comment type="catalytic activity">
    <reaction evidence="1">
        <text>a 1,2-diacyl-sn-glycero-3-phospho-(1D-myo-inositol) = 1D-myo-inositol 1,2-cyclic phosphate + a 1,2-diacyl-sn-glycerol</text>
        <dbReference type="Rhea" id="RHEA:17093"/>
        <dbReference type="ChEBI" id="CHEBI:17815"/>
        <dbReference type="ChEBI" id="CHEBI:57880"/>
        <dbReference type="ChEBI" id="CHEBI:58484"/>
        <dbReference type="EC" id="4.6.1.13"/>
    </reaction>
</comment>
<keyword evidence="10" id="KW-1185">Reference proteome</keyword>
<comment type="caution">
    <text evidence="9">The sequence shown here is derived from an EMBL/GenBank/DDBJ whole genome shotgun (WGS) entry which is preliminary data.</text>
</comment>
<dbReference type="SUPFAM" id="SSF51695">
    <property type="entry name" value="PLC-like phosphodiesterases"/>
    <property type="match status" value="1"/>
</dbReference>
<protein>
    <recommendedName>
        <fullName evidence="3">1-phosphatidylinositol phosphodiesterase</fullName>
        <ecNumber evidence="2">4.6.1.13</ecNumber>
    </recommendedName>
    <alternativeName>
        <fullName evidence="4">Phosphatidylinositol diacylglycerol-lyase</fullName>
    </alternativeName>
    <alternativeName>
        <fullName evidence="5">Phosphatidylinositol-specific phospholipase C</fullName>
    </alternativeName>
</protein>
<evidence type="ECO:0000256" key="4">
    <source>
        <dbReference type="ARBA" id="ARBA00030474"/>
    </source>
</evidence>
<gene>
    <name evidence="9" type="ORF">H0A36_26470</name>
</gene>
<feature type="transmembrane region" description="Helical" evidence="6">
    <location>
        <begin position="12"/>
        <end position="29"/>
    </location>
</feature>
<dbReference type="EMBL" id="JACCKB010000102">
    <property type="protein sequence ID" value="NYZ69564.1"/>
    <property type="molecule type" value="Genomic_DNA"/>
</dbReference>
<dbReference type="PROSITE" id="PS50231">
    <property type="entry name" value="RICIN_B_LECTIN"/>
    <property type="match status" value="2"/>
</dbReference>
<dbReference type="PROSITE" id="PS50007">
    <property type="entry name" value="PIPLC_X_DOMAIN"/>
    <property type="match status" value="1"/>
</dbReference>
<dbReference type="InterPro" id="IPR051057">
    <property type="entry name" value="PI-PLC_domain"/>
</dbReference>
<evidence type="ECO:0000313" key="9">
    <source>
        <dbReference type="EMBL" id="NYZ69564.1"/>
    </source>
</evidence>
<feature type="domain" description="Phosphatidylinositol-specific phospholipase C X" evidence="7">
    <location>
        <begin position="51"/>
        <end position="198"/>
    </location>
</feature>
<evidence type="ECO:0000256" key="6">
    <source>
        <dbReference type="SAM" id="Phobius"/>
    </source>
</evidence>
<evidence type="ECO:0000256" key="1">
    <source>
        <dbReference type="ARBA" id="ARBA00001316"/>
    </source>
</evidence>
<dbReference type="PANTHER" id="PTHR13593:SF113">
    <property type="entry name" value="SI:DKEY-266F7.9"/>
    <property type="match status" value="1"/>
</dbReference>
<feature type="domain" description="Ricin B lectin" evidence="8">
    <location>
        <begin position="431"/>
        <end position="551"/>
    </location>
</feature>
<proteinExistence type="predicted"/>
<dbReference type="PANTHER" id="PTHR13593">
    <property type="match status" value="1"/>
</dbReference>
<dbReference type="Gene3D" id="3.20.20.190">
    <property type="entry name" value="Phosphatidylinositol (PI) phosphodiesterase"/>
    <property type="match status" value="1"/>
</dbReference>
<dbReference type="SMART" id="SM00148">
    <property type="entry name" value="PLCXc"/>
    <property type="match status" value="1"/>
</dbReference>
<evidence type="ECO:0000313" key="10">
    <source>
        <dbReference type="Proteomes" id="UP000569732"/>
    </source>
</evidence>
<dbReference type="EC" id="4.6.1.13" evidence="2"/>
<dbReference type="Proteomes" id="UP000569732">
    <property type="component" value="Unassembled WGS sequence"/>
</dbReference>
<dbReference type="Pfam" id="PF00652">
    <property type="entry name" value="Ricin_B_lectin"/>
    <property type="match status" value="2"/>
</dbReference>
<accession>A0A853IHQ8</accession>
<dbReference type="AlphaFoldDB" id="A0A853IHQ8"/>
<organism evidence="9 10">
    <name type="scientific">Spartinivicinus marinus</name>
    <dbReference type="NCBI Taxonomy" id="2994442"/>
    <lineage>
        <taxon>Bacteria</taxon>
        <taxon>Pseudomonadati</taxon>
        <taxon>Pseudomonadota</taxon>
        <taxon>Gammaproteobacteria</taxon>
        <taxon>Oceanospirillales</taxon>
        <taxon>Zooshikellaceae</taxon>
        <taxon>Spartinivicinus</taxon>
    </lineage>
</organism>
<evidence type="ECO:0000256" key="3">
    <source>
        <dbReference type="ARBA" id="ARBA00019758"/>
    </source>
</evidence>
<dbReference type="InterPro" id="IPR000909">
    <property type="entry name" value="PLipase_C_PInositol-sp_X_dom"/>
</dbReference>
<dbReference type="SMART" id="SM00458">
    <property type="entry name" value="RICIN"/>
    <property type="match status" value="2"/>
</dbReference>
<dbReference type="Pfam" id="PF00388">
    <property type="entry name" value="PI-PLC-X"/>
    <property type="match status" value="1"/>
</dbReference>
<evidence type="ECO:0000259" key="7">
    <source>
        <dbReference type="SMART" id="SM00148"/>
    </source>
</evidence>
<name>A0A853IHQ8_9GAMM</name>
<evidence type="ECO:0000259" key="8">
    <source>
        <dbReference type="SMART" id="SM00458"/>
    </source>
</evidence>
<dbReference type="GO" id="GO:0008081">
    <property type="term" value="F:phosphoric diester hydrolase activity"/>
    <property type="evidence" value="ECO:0007669"/>
    <property type="project" value="InterPro"/>
</dbReference>
<dbReference type="InterPro" id="IPR017946">
    <property type="entry name" value="PLC-like_Pdiesterase_TIM-brl"/>
</dbReference>
<dbReference type="Gene3D" id="2.80.10.50">
    <property type="match status" value="3"/>
</dbReference>
<keyword evidence="6" id="KW-0472">Membrane</keyword>
<keyword evidence="6" id="KW-1133">Transmembrane helix</keyword>
<dbReference type="SUPFAM" id="SSF50370">
    <property type="entry name" value="Ricin B-like lectins"/>
    <property type="match status" value="2"/>
</dbReference>